<dbReference type="EMBL" id="MFJR01000007">
    <property type="protein sequence ID" value="OGG26627.1"/>
    <property type="molecule type" value="Genomic_DNA"/>
</dbReference>
<reference evidence="1 2" key="1">
    <citation type="journal article" date="2016" name="Nat. Commun.">
        <title>Thousands of microbial genomes shed light on interconnected biogeochemical processes in an aquifer system.</title>
        <authorList>
            <person name="Anantharaman K."/>
            <person name="Brown C.T."/>
            <person name="Hug L.A."/>
            <person name="Sharon I."/>
            <person name="Castelle C.J."/>
            <person name="Probst A.J."/>
            <person name="Thomas B.C."/>
            <person name="Singh A."/>
            <person name="Wilkins M.J."/>
            <person name="Karaoz U."/>
            <person name="Brodie E.L."/>
            <person name="Williams K.H."/>
            <person name="Hubbard S.S."/>
            <person name="Banfield J.F."/>
        </authorList>
    </citation>
    <scope>NUCLEOTIDE SEQUENCE [LARGE SCALE GENOMIC DNA]</scope>
</reference>
<evidence type="ECO:0000313" key="1">
    <source>
        <dbReference type="EMBL" id="OGG26627.1"/>
    </source>
</evidence>
<protein>
    <submittedName>
        <fullName evidence="1">Uncharacterized protein</fullName>
    </submittedName>
</protein>
<proteinExistence type="predicted"/>
<dbReference type="AlphaFoldDB" id="A0A1F6AQT1"/>
<organism evidence="1 2">
    <name type="scientific">Candidatus Gottesmanbacteria bacterium RIFCSPLOWO2_01_FULL_39_12b</name>
    <dbReference type="NCBI Taxonomy" id="1798388"/>
    <lineage>
        <taxon>Bacteria</taxon>
        <taxon>Candidatus Gottesmaniibacteriota</taxon>
    </lineage>
</organism>
<name>A0A1F6AQT1_9BACT</name>
<dbReference type="Proteomes" id="UP000176609">
    <property type="component" value="Unassembled WGS sequence"/>
</dbReference>
<gene>
    <name evidence="1" type="ORF">A2960_00450</name>
</gene>
<sequence>MFFLGSLNFGGVKEVKVEMIKKLIGISIGAGLLLISQTSVLAVNKCQNSLSGNLSNNICNLITSKLHTFSLSNTGVVTHAVIKNANTGGNILNNNTVSAGTINSGDGSAVVDSLAALNTASLTLAQTDATNDHTGENSLTGASSNNTVNITSSKTAVVNVSNDGTVTHNVSVVVNSGGNSSSNNTITGGIRTGNVSSTTTIQTLMNNTTIMITQ</sequence>
<evidence type="ECO:0000313" key="2">
    <source>
        <dbReference type="Proteomes" id="UP000176609"/>
    </source>
</evidence>
<comment type="caution">
    <text evidence="1">The sequence shown here is derived from an EMBL/GenBank/DDBJ whole genome shotgun (WGS) entry which is preliminary data.</text>
</comment>
<accession>A0A1F6AQT1</accession>